<accession>A0ABS4G8N2</accession>
<dbReference type="EMBL" id="JAGGKC010000050">
    <property type="protein sequence ID" value="MBP1920916.1"/>
    <property type="molecule type" value="Genomic_DNA"/>
</dbReference>
<dbReference type="Proteomes" id="UP001519271">
    <property type="component" value="Unassembled WGS sequence"/>
</dbReference>
<evidence type="ECO:0000256" key="1">
    <source>
        <dbReference type="ARBA" id="ARBA00006479"/>
    </source>
</evidence>
<dbReference type="SUPFAM" id="SSF53067">
    <property type="entry name" value="Actin-like ATPase domain"/>
    <property type="match status" value="1"/>
</dbReference>
<reference evidence="2 3" key="1">
    <citation type="submission" date="2021-03" db="EMBL/GenBank/DDBJ databases">
        <title>Genomic Encyclopedia of Type Strains, Phase IV (KMG-IV): sequencing the most valuable type-strain genomes for metagenomic binning, comparative biology and taxonomic classification.</title>
        <authorList>
            <person name="Goeker M."/>
        </authorList>
    </citation>
    <scope>NUCLEOTIDE SEQUENCE [LARGE SCALE GENOMIC DNA]</scope>
    <source>
        <strain evidence="2 3">DSM 6139</strain>
    </source>
</reference>
<name>A0ABS4G8N2_9CLOT</name>
<dbReference type="PANTHER" id="PTHR18964">
    <property type="entry name" value="ROK (REPRESSOR, ORF, KINASE) FAMILY"/>
    <property type="match status" value="1"/>
</dbReference>
<keyword evidence="2" id="KW-0808">Transferase</keyword>
<dbReference type="RefSeq" id="WP_209461067.1">
    <property type="nucleotide sequence ID" value="NZ_JAGGKC010000050.1"/>
</dbReference>
<organism evidence="2 3">
    <name type="scientific">Youngiibacter multivorans</name>
    <dbReference type="NCBI Taxonomy" id="937251"/>
    <lineage>
        <taxon>Bacteria</taxon>
        <taxon>Bacillati</taxon>
        <taxon>Bacillota</taxon>
        <taxon>Clostridia</taxon>
        <taxon>Eubacteriales</taxon>
        <taxon>Clostridiaceae</taxon>
        <taxon>Youngiibacter</taxon>
    </lineage>
</organism>
<dbReference type="InterPro" id="IPR043129">
    <property type="entry name" value="ATPase_NBD"/>
</dbReference>
<dbReference type="Gene3D" id="3.30.420.40">
    <property type="match status" value="2"/>
</dbReference>
<dbReference type="CDD" id="cd24152">
    <property type="entry name" value="ASKHA_NBD_ROK-like"/>
    <property type="match status" value="1"/>
</dbReference>
<keyword evidence="3" id="KW-1185">Reference proteome</keyword>
<proteinExistence type="inferred from homology"/>
<comment type="similarity">
    <text evidence="1">Belongs to the ROK (NagC/XylR) family.</text>
</comment>
<evidence type="ECO:0000313" key="3">
    <source>
        <dbReference type="Proteomes" id="UP001519271"/>
    </source>
</evidence>
<protein>
    <submittedName>
        <fullName evidence="2">NBD/HSP70 family sugar kinase</fullName>
    </submittedName>
</protein>
<dbReference type="GO" id="GO:0016301">
    <property type="term" value="F:kinase activity"/>
    <property type="evidence" value="ECO:0007669"/>
    <property type="project" value="UniProtKB-KW"/>
</dbReference>
<keyword evidence="2" id="KW-0418">Kinase</keyword>
<sequence>MNYLAIDIGGTEIKYAVMDESAEFILKDRMPNRMRSVNDFLEVVETLWKKYGDDAHGIAFSMPGRIDNKTGYMYTSGNLGFLDNTDAAGLVRSRISADVSVENDAKAAAWAEIWKGELRGVDDAVVVVIGTGIGGAIVKDGSVHRGKNHSAGEFSFIYAGDPGMPYSGKDTFAGRCGIGGFLNPIAKAMGILPHELDGFKVFEWIEKRDELVLKVFEGYLRELCRQIENIQFMYDPELILIGGGISRQPAFLEMLKGSLDKYHADHRSPMAKPKLATCRFYNDANLVGAVYNFKQVIEGRLE</sequence>
<gene>
    <name evidence="2" type="ORF">J2Z34_003436</name>
</gene>
<dbReference type="PANTHER" id="PTHR18964:SF170">
    <property type="entry name" value="SUGAR KINASE"/>
    <property type="match status" value="1"/>
</dbReference>
<dbReference type="Pfam" id="PF00480">
    <property type="entry name" value="ROK"/>
    <property type="match status" value="1"/>
</dbReference>
<dbReference type="InterPro" id="IPR000600">
    <property type="entry name" value="ROK"/>
</dbReference>
<evidence type="ECO:0000313" key="2">
    <source>
        <dbReference type="EMBL" id="MBP1920916.1"/>
    </source>
</evidence>
<comment type="caution">
    <text evidence="2">The sequence shown here is derived from an EMBL/GenBank/DDBJ whole genome shotgun (WGS) entry which is preliminary data.</text>
</comment>